<reference evidence="1 2" key="1">
    <citation type="submission" date="2021-06" db="EMBL/GenBank/DDBJ databases">
        <authorList>
            <person name="Kallberg Y."/>
            <person name="Tangrot J."/>
            <person name="Rosling A."/>
        </authorList>
    </citation>
    <scope>NUCLEOTIDE SEQUENCE [LARGE SCALE GENOMIC DNA]</scope>
    <source>
        <strain evidence="1 2">120-4 pot B 10/14</strain>
    </source>
</reference>
<comment type="caution">
    <text evidence="1">The sequence shown here is derived from an EMBL/GenBank/DDBJ whole genome shotgun (WGS) entry which is preliminary data.</text>
</comment>
<organism evidence="1 2">
    <name type="scientific">Gigaspora margarita</name>
    <dbReference type="NCBI Taxonomy" id="4874"/>
    <lineage>
        <taxon>Eukaryota</taxon>
        <taxon>Fungi</taxon>
        <taxon>Fungi incertae sedis</taxon>
        <taxon>Mucoromycota</taxon>
        <taxon>Glomeromycotina</taxon>
        <taxon>Glomeromycetes</taxon>
        <taxon>Diversisporales</taxon>
        <taxon>Gigasporaceae</taxon>
        <taxon>Gigaspora</taxon>
    </lineage>
</organism>
<dbReference type="Proteomes" id="UP000789901">
    <property type="component" value="Unassembled WGS sequence"/>
</dbReference>
<evidence type="ECO:0000313" key="1">
    <source>
        <dbReference type="EMBL" id="CAG8856771.1"/>
    </source>
</evidence>
<name>A0ABN7XN74_GIGMA</name>
<protein>
    <submittedName>
        <fullName evidence="1">37444_t:CDS:1</fullName>
    </submittedName>
</protein>
<feature type="non-terminal residue" evidence="1">
    <location>
        <position position="1"/>
    </location>
</feature>
<gene>
    <name evidence="1" type="ORF">GMARGA_LOCUS45592</name>
</gene>
<evidence type="ECO:0000313" key="2">
    <source>
        <dbReference type="Proteomes" id="UP000789901"/>
    </source>
</evidence>
<sequence>KPEIEYIDPFTGTYHYTIISEGYYPSPPVLVRTQRKNDNSYRIPDSYKVIVSWAKKNKTRNIICTINYIHHNDKMQLKPCFKIEYNNGHQTIESRKSATYAANLFVQTYNPNGKSTLPGTI</sequence>
<proteinExistence type="predicted"/>
<accession>A0ABN7XN74</accession>
<feature type="non-terminal residue" evidence="1">
    <location>
        <position position="121"/>
    </location>
</feature>
<keyword evidence="2" id="KW-1185">Reference proteome</keyword>
<dbReference type="EMBL" id="CAJVQB010163687">
    <property type="protein sequence ID" value="CAG8856771.1"/>
    <property type="molecule type" value="Genomic_DNA"/>
</dbReference>